<comment type="caution">
    <text evidence="1">The sequence shown here is derived from an EMBL/GenBank/DDBJ whole genome shotgun (WGS) entry which is preliminary data.</text>
</comment>
<organism evidence="1 2">
    <name type="scientific">Aphis craccivora</name>
    <name type="common">Cowpea aphid</name>
    <dbReference type="NCBI Taxonomy" id="307492"/>
    <lineage>
        <taxon>Eukaryota</taxon>
        <taxon>Metazoa</taxon>
        <taxon>Ecdysozoa</taxon>
        <taxon>Arthropoda</taxon>
        <taxon>Hexapoda</taxon>
        <taxon>Insecta</taxon>
        <taxon>Pterygota</taxon>
        <taxon>Neoptera</taxon>
        <taxon>Paraneoptera</taxon>
        <taxon>Hemiptera</taxon>
        <taxon>Sternorrhyncha</taxon>
        <taxon>Aphidomorpha</taxon>
        <taxon>Aphidoidea</taxon>
        <taxon>Aphididae</taxon>
        <taxon>Aphidini</taxon>
        <taxon>Aphis</taxon>
        <taxon>Aphis</taxon>
    </lineage>
</organism>
<evidence type="ECO:0000313" key="2">
    <source>
        <dbReference type="Proteomes" id="UP000478052"/>
    </source>
</evidence>
<gene>
    <name evidence="1" type="ORF">FWK35_00020545</name>
</gene>
<name>A0A6G0YDJ6_APHCR</name>
<dbReference type="Proteomes" id="UP000478052">
    <property type="component" value="Unassembled WGS sequence"/>
</dbReference>
<sequence>MYAACSNNEVILYRASRREALRRLFASPGDGSGALTSIVQARWCVEYPGIVFGLDSLSSIHMWDLCDNITTPKISIPFQGKTVTAISLTSTPTNRNTFMIVKRGGVGFNTMSYYVGLAFVDGKVELHQLKLDKRNETADRCEQLTSFLAGL</sequence>
<evidence type="ECO:0000313" key="1">
    <source>
        <dbReference type="EMBL" id="KAF0753660.1"/>
    </source>
</evidence>
<accession>A0A6G0YDJ6</accession>
<dbReference type="AlphaFoldDB" id="A0A6G0YDJ6"/>
<dbReference type="OrthoDB" id="10369983at2759"/>
<keyword evidence="2" id="KW-1185">Reference proteome</keyword>
<proteinExistence type="predicted"/>
<dbReference type="EMBL" id="VUJU01004665">
    <property type="protein sequence ID" value="KAF0753660.1"/>
    <property type="molecule type" value="Genomic_DNA"/>
</dbReference>
<reference evidence="1 2" key="1">
    <citation type="submission" date="2019-08" db="EMBL/GenBank/DDBJ databases">
        <title>Whole genome of Aphis craccivora.</title>
        <authorList>
            <person name="Voronova N.V."/>
            <person name="Shulinski R.S."/>
            <person name="Bandarenka Y.V."/>
            <person name="Zhorov D.G."/>
            <person name="Warner D."/>
        </authorList>
    </citation>
    <scope>NUCLEOTIDE SEQUENCE [LARGE SCALE GENOMIC DNA]</scope>
    <source>
        <strain evidence="1">180601</strain>
        <tissue evidence="1">Whole Body</tissue>
    </source>
</reference>
<protein>
    <submittedName>
        <fullName evidence="1">Uncharacterized protein</fullName>
    </submittedName>
</protein>